<evidence type="ECO:0000259" key="8">
    <source>
        <dbReference type="Pfam" id="PF02470"/>
    </source>
</evidence>
<dbReference type="InterPro" id="IPR003399">
    <property type="entry name" value="Mce/MlaD"/>
</dbReference>
<evidence type="ECO:0000256" key="4">
    <source>
        <dbReference type="ARBA" id="ARBA00022692"/>
    </source>
</evidence>
<dbReference type="Proteomes" id="UP000838748">
    <property type="component" value="Unassembled WGS sequence"/>
</dbReference>
<sequence>MSNESKPVIKKSSRISPLWVLPIVTIILVGWLLSKSIHDAGKKIQIQFADAQGLVAGRTTIRYHGLEVGIVRDIVLSEDLESIFVEADVYPEAETLLRKNTRFWLVKPTANLSGVTGLDALVSGNYIAIQPSPVKSKAETKFRALDIAPSDIRSREGLNIRLKAKDLGGISIGSQILYRRIPVGKVYGYQLDEENDEVRIQASVKPEYQHIITSDSRFWNISGIGANVGFDGVDIQLTSISALISGAIAVDSPDQGSPVKNGHEFKLYQDIETAGRGIPVKIHLPENNKISSNGAPIMYRGIEVGQITTLELDAERQDIVAHAAIQPAFSDMLNTNSNFILEEPRLSLYSFENLTNLVKGNYLTIVPGKGAPSRVFTAYRQDSIKLQQQGATMIHLTSDDTHGLEKGAKLLYKGLIVGSVANIRLVKDKIKLDVLVNKQYRHLIKSNNRFYISNGMNVDLTDSGVAIAVPPAKRLIGRSISFSSQGNNDKQRSFQLYASKQLANIAQVEGKGSKDIYLLTNELPSISEGSPILYRNLPVGKVVSFKLTKSGVVVHAKINHKYGYLVSKNSVFWNQSGVSIEASLNQVNISSAPLKSLLIGGIAFDELTGVNSKSGKYWKLYKGFKQVQQSGNQITLTTSKAIKLKPGANVKYRGTDVGKVDTISPSFNSDTTTVVVTIFSSYYDHLAKQGSYFWVAQPKISAAGVENIENILGNEIFVAPGAGSRANTFNLNSEPKLSQGVEFSLQSDRKGSIKVGTPILYRDIEVGKVTKVKLGELSDRIITTISIDKAYAYLVRKNSVFWNVSGVDVSIGLTGANVKTGTVESLIRGGITFSTPDDVELAPKAKQGQTFYLNASAENAWKNWRLPIPKA</sequence>
<feature type="domain" description="Mce/MlaD" evidence="8">
    <location>
        <begin position="740"/>
        <end position="809"/>
    </location>
</feature>
<protein>
    <submittedName>
        <fullName evidence="9">Intermembrane transport protein YebT</fullName>
    </submittedName>
</protein>
<keyword evidence="10" id="KW-1185">Reference proteome</keyword>
<feature type="domain" description="Mce/MlaD" evidence="8">
    <location>
        <begin position="41"/>
        <end position="131"/>
    </location>
</feature>
<gene>
    <name evidence="9" type="primary">yebT</name>
    <name evidence="9" type="ORF">VMF7928_02426</name>
</gene>
<comment type="caution">
    <text evidence="9">The sequence shown here is derived from an EMBL/GenBank/DDBJ whole genome shotgun (WGS) entry which is preliminary data.</text>
</comment>
<keyword evidence="3" id="KW-0997">Cell inner membrane</keyword>
<dbReference type="RefSeq" id="WP_237361825.1">
    <property type="nucleotide sequence ID" value="NZ_CAKLDM010000002.1"/>
</dbReference>
<reference evidence="9" key="1">
    <citation type="submission" date="2021-11" db="EMBL/GenBank/DDBJ databases">
        <authorList>
            <person name="Rodrigo-Torres L."/>
            <person name="Arahal R. D."/>
            <person name="Lucena T."/>
        </authorList>
    </citation>
    <scope>NUCLEOTIDE SEQUENCE</scope>
    <source>
        <strain evidence="9">CECT 7928</strain>
    </source>
</reference>
<evidence type="ECO:0000256" key="7">
    <source>
        <dbReference type="SAM" id="Phobius"/>
    </source>
</evidence>
<dbReference type="PANTHER" id="PTHR30462">
    <property type="entry name" value="INTERMEMBRANE TRANSPORT PROTEIN PQIB-RELATED"/>
    <property type="match status" value="1"/>
</dbReference>
<evidence type="ECO:0000313" key="9">
    <source>
        <dbReference type="EMBL" id="CAH0539766.1"/>
    </source>
</evidence>
<evidence type="ECO:0000256" key="1">
    <source>
        <dbReference type="ARBA" id="ARBA00004533"/>
    </source>
</evidence>
<keyword evidence="6 7" id="KW-0472">Membrane</keyword>
<feature type="domain" description="Mce/MlaD" evidence="8">
    <location>
        <begin position="631"/>
        <end position="711"/>
    </location>
</feature>
<dbReference type="Pfam" id="PF02470">
    <property type="entry name" value="MlaD"/>
    <property type="match status" value="7"/>
</dbReference>
<dbReference type="EMBL" id="CAKLDM010000002">
    <property type="protein sequence ID" value="CAH0539766.1"/>
    <property type="molecule type" value="Genomic_DNA"/>
</dbReference>
<evidence type="ECO:0000313" key="10">
    <source>
        <dbReference type="Proteomes" id="UP000838748"/>
    </source>
</evidence>
<keyword evidence="2" id="KW-1003">Cell membrane</keyword>
<evidence type="ECO:0000256" key="5">
    <source>
        <dbReference type="ARBA" id="ARBA00022989"/>
    </source>
</evidence>
<name>A0ABM9A5Z6_9VIBR</name>
<organism evidence="9 10">
    <name type="scientific">Vibrio marisflavi CECT 7928</name>
    <dbReference type="NCBI Taxonomy" id="634439"/>
    <lineage>
        <taxon>Bacteria</taxon>
        <taxon>Pseudomonadati</taxon>
        <taxon>Pseudomonadota</taxon>
        <taxon>Gammaproteobacteria</taxon>
        <taxon>Vibrionales</taxon>
        <taxon>Vibrionaceae</taxon>
        <taxon>Vibrio</taxon>
    </lineage>
</organism>
<comment type="subcellular location">
    <subcellularLocation>
        <location evidence="1">Cell inner membrane</location>
    </subcellularLocation>
</comment>
<feature type="domain" description="Mce/MlaD" evidence="8">
    <location>
        <begin position="158"/>
        <end position="217"/>
    </location>
</feature>
<evidence type="ECO:0000256" key="2">
    <source>
        <dbReference type="ARBA" id="ARBA00022475"/>
    </source>
</evidence>
<keyword evidence="5 7" id="KW-1133">Transmembrane helix</keyword>
<keyword evidence="4 7" id="KW-0812">Transmembrane</keyword>
<evidence type="ECO:0000256" key="6">
    <source>
        <dbReference type="ARBA" id="ARBA00023136"/>
    </source>
</evidence>
<evidence type="ECO:0000256" key="3">
    <source>
        <dbReference type="ARBA" id="ARBA00022519"/>
    </source>
</evidence>
<feature type="domain" description="Mce/MlaD" evidence="8">
    <location>
        <begin position="514"/>
        <end position="571"/>
    </location>
</feature>
<dbReference type="InterPro" id="IPR051800">
    <property type="entry name" value="PqiA-PqiB_transport"/>
</dbReference>
<feature type="transmembrane region" description="Helical" evidence="7">
    <location>
        <begin position="15"/>
        <end position="33"/>
    </location>
</feature>
<proteinExistence type="predicted"/>
<feature type="domain" description="Mce/MlaD" evidence="8">
    <location>
        <begin position="277"/>
        <end position="368"/>
    </location>
</feature>
<feature type="domain" description="Mce/MlaD" evidence="8">
    <location>
        <begin position="394"/>
        <end position="455"/>
    </location>
</feature>
<dbReference type="PANTHER" id="PTHR30462:SF0">
    <property type="entry name" value="INTERMEMBRANE TRANSPORT PROTEIN YEBT"/>
    <property type="match status" value="1"/>
</dbReference>
<accession>A0ABM9A5Z6</accession>